<accession>A0A2N7NMF2</accession>
<sequence>MNNHEWAVIGGKVLQTSQEAVFYLAVVSEDQWRDAFRCHVKSGVRGNDEHLAIERLNGKDSSGSTGLLGATKSVNSVVTYEALERVFIQSESGSQRGLGTVRASR</sequence>
<gene>
    <name evidence="1" type="ORF">BCS92_05505</name>
    <name evidence="2" type="ORF">FC057_10510</name>
</gene>
<reference evidence="1" key="3">
    <citation type="journal article" date="2018" name="Nature">
        <title>A major lineage of non-tailed dsDNA viruses as unrecognized killers of marine bacteria.</title>
        <authorList>
            <person name="Kauffman K.M."/>
            <person name="Hussain F.A."/>
            <person name="Yang J."/>
            <person name="Arevalo P."/>
            <person name="Brown J.M."/>
            <person name="Chang W.K."/>
            <person name="VanInsberghe D."/>
            <person name="Elsherbini J."/>
            <person name="Sharma R.S."/>
            <person name="Cutler M.B."/>
            <person name="Kelly L."/>
            <person name="Polz M.F."/>
        </authorList>
    </citation>
    <scope>NUCLEOTIDE SEQUENCE</scope>
    <source>
        <strain evidence="1">10N.222.48.A2</strain>
    </source>
</reference>
<evidence type="ECO:0000313" key="4">
    <source>
        <dbReference type="Proteomes" id="UP000308018"/>
    </source>
</evidence>
<dbReference type="Proteomes" id="UP000235579">
    <property type="component" value="Unassembled WGS sequence"/>
</dbReference>
<proteinExistence type="predicted"/>
<dbReference type="AlphaFoldDB" id="A0A2N7NMF2"/>
<dbReference type="Proteomes" id="UP000308018">
    <property type="component" value="Unassembled WGS sequence"/>
</dbReference>
<dbReference type="RefSeq" id="WP_057622102.1">
    <property type="nucleotide sequence ID" value="NZ_MDBP01000030.1"/>
</dbReference>
<reference evidence="3" key="1">
    <citation type="submission" date="2016-07" db="EMBL/GenBank/DDBJ databases">
        <title>Nontailed viruses are major unrecognized killers of bacteria in the ocean.</title>
        <authorList>
            <person name="Kauffman K."/>
            <person name="Hussain F."/>
            <person name="Yang J."/>
            <person name="Arevalo P."/>
            <person name="Brown J."/>
            <person name="Cutler M."/>
            <person name="Kelly L."/>
            <person name="Polz M.F."/>
        </authorList>
    </citation>
    <scope>NUCLEOTIDE SEQUENCE [LARGE SCALE GENOMIC DNA]</scope>
    <source>
        <strain evidence="3">10N.222.48.A2</strain>
    </source>
</reference>
<reference evidence="2 4" key="4">
    <citation type="submission" date="2019-04" db="EMBL/GenBank/DDBJ databases">
        <title>A reverse ecology approach based on a biological definition of microbial populations.</title>
        <authorList>
            <person name="Arevalo P."/>
            <person name="Vaninsberghe D."/>
            <person name="Elsherbini J."/>
            <person name="Gore J."/>
            <person name="Polz M."/>
        </authorList>
    </citation>
    <scope>NUCLEOTIDE SEQUENCE [LARGE SCALE GENOMIC DNA]</scope>
    <source>
        <strain evidence="2 4">10N.222.45.A8</strain>
    </source>
</reference>
<evidence type="ECO:0000313" key="1">
    <source>
        <dbReference type="EMBL" id="PMP17152.1"/>
    </source>
</evidence>
<dbReference type="EMBL" id="MDBP01000030">
    <property type="protein sequence ID" value="PMP17152.1"/>
    <property type="molecule type" value="Genomic_DNA"/>
</dbReference>
<organism evidence="1 3">
    <name type="scientific">Vibrio tasmaniensis</name>
    <dbReference type="NCBI Taxonomy" id="212663"/>
    <lineage>
        <taxon>Bacteria</taxon>
        <taxon>Pseudomonadati</taxon>
        <taxon>Pseudomonadota</taxon>
        <taxon>Gammaproteobacteria</taxon>
        <taxon>Vibrionales</taxon>
        <taxon>Vibrionaceae</taxon>
        <taxon>Vibrio</taxon>
    </lineage>
</organism>
<comment type="caution">
    <text evidence="1">The sequence shown here is derived from an EMBL/GenBank/DDBJ whole genome shotgun (WGS) entry which is preliminary data.</text>
</comment>
<evidence type="ECO:0000313" key="2">
    <source>
        <dbReference type="EMBL" id="TKG33557.1"/>
    </source>
</evidence>
<dbReference type="EMBL" id="SYVV01000016">
    <property type="protein sequence ID" value="TKG33557.1"/>
    <property type="molecule type" value="Genomic_DNA"/>
</dbReference>
<protein>
    <submittedName>
        <fullName evidence="1">Uncharacterized protein</fullName>
    </submittedName>
</protein>
<reference evidence="1" key="2">
    <citation type="submission" date="2016-07" db="EMBL/GenBank/DDBJ databases">
        <authorList>
            <person name="Wan K."/>
            <person name="Booth B."/>
            <person name="Spirohn K."/>
            <person name="Hao T."/>
            <person name="Hu Y."/>
            <person name="Calderwood M."/>
            <person name="Hill D."/>
            <person name="Mohr S."/>
            <person name="Vidal M."/>
            <person name="Celniker S."/>
            <person name="Perrimon N."/>
        </authorList>
    </citation>
    <scope>NUCLEOTIDE SEQUENCE</scope>
    <source>
        <strain evidence="1">10N.222.48.A2</strain>
    </source>
</reference>
<evidence type="ECO:0000313" key="3">
    <source>
        <dbReference type="Proteomes" id="UP000235579"/>
    </source>
</evidence>
<name>A0A2N7NMF2_9VIBR</name>